<evidence type="ECO:0000313" key="3">
    <source>
        <dbReference type="EMBL" id="CAF2151893.1"/>
    </source>
</evidence>
<dbReference type="PROSITE" id="PS50802">
    <property type="entry name" value="OTU"/>
    <property type="match status" value="1"/>
</dbReference>
<dbReference type="Gene3D" id="3.60.10.10">
    <property type="entry name" value="Endonuclease/exonuclease/phosphatase"/>
    <property type="match status" value="1"/>
</dbReference>
<accession>A0A819Y221</accession>
<sequence>MVRKKSTSSKVKTRKEAYKRIQQVRSYAASHSWRILLLTIKAVQKFSNLKNRNGVAMSVSRRFSTIESDLIHSDSLTYSNNRQIQYKSVNQLNTKEKRDDLIIIQNTVKKIVSKVCRLDYERKRQKQNRKQKLASNTCMNTKSLIVKHRRQRIWSNNKYSQNSQFREEKNQNAIKYFRNKYKNNNIFRMQQKERIKTHILLKYHNNAKYRVQNNTQASRRILNKYHNNITFRNKIKTKSKINILHKYHNNTTFRNKIKTKSKIDMLHKYHGNTSFRNKIKTRSKIHILNKYHNNSDFRNQYKARTKADVLKKYYTDNSIRLKMIQRALNSYRNKNTLIKRKSRQLYNQRRRILKKYSIMQSHTCTSKHRNLYIESVKEFRKIIKEGPDYVCISCGIALFRHQVLPFIEEKYLNQNISFEMTTYIQSYLKYTRSSEQKWICRLCSAKIKKQQLPSRALLNKLEVCEIPSQLKKLNNLEKHLIALRLPFMKIVNLTSGKLSSRLAQKGTKGPLHCVPSDVQDTVTTLPRPVDKSMMVRLQLKRRLKYKAIWEEQLINPHDVKDALLILRKMHPGYKNIQINEIDESYLTSHKENNIENNTDSLIEIMNVDTFEKENSTEEITINNENHLKSLALGDIDNNNNNNSDEEIDEDNNDIRTKYNIGTDSCTQPSDYNDFLVFDKEPCIVAPAEKNKLSSLLTDKTIEALAFPHLFPDGKGSFDEQRETILKWKEYCKTRLFSSDSRFAADSSYIFFLQYLGDLKKVFSGINIAFRKKLPVNAKQSLDETQMKFLMNKDMIYRHLQCVRGSPQYWLKRLKDLLAMTRQIGFPTFFLTLSCADLRWKEFVDNFVRPTGGIIKESYTFEEKTLLLRANPVLAARLFERRLTSFMNLFIKSGACCLGKVNDFFSRIEMQLRGSPHSHMPIWVDDAPKYNGPHTDEKTREAIVTFCDKHITTRFPSLTEDAELHNLIKEVQTHSRNHSKSCLKYNKTMCRFGFPRPVARRTFICEPLKIDNDDNKQHIKNIKKNLTEMNATMNVLEKEKILSWSDFDNLLTKYNWSYDDYESALRLIHTRTIMIHKREPNARWVNQYNEEILRVWNATMDIQFVLDPYACAKYLMSYTTKPEREMSLLLEETHKECREGNMSVRDEMKKLTGTFFNHRQVSVQEAIYRATKMPLTYSSRGFLFVPSHSNSCKFLKPHNVLKDMDPDDENIYMSNLADKYFDRPNEPEFDICMADFASEYEILSINKNVKNPKTPIKRLQTLNFAIKKRCNRKAIIRYPYFNRETDSENYYENLLSLYLPIRNRNELEKPYELFYQIGEIFDNQQQSIRKVKDIVYENQRKYEANMKETGEAESLFNELSLNMKDNEWAEIVANKEKNNLWSREIEQEDNPDFSAIHKTKNKNSFVEMKQTFSTTNEIRPLLESMNHEQQEIFYYVREWCINRLHNSDVEPLRLFITGGAGTGKSHLLKCLHYEATRIFSRKKHLEPDENIDEIHTLITAFTGAAAVNVGGVTIHSAFGISTQSNSLNDHLSSDKLNSYRCKLHCLKLLFVDEVSLIQSNLWGAMHSRLTQIMGIHSNTVIFGNVAIIAIGDFYQCSPVAATGIYSSLLWSDHFEYIELKINERQKTNLSFSQMLNRIRKLKKKENITNEDRDMLEKCHQRYLSHDYHPEALHLFAKNAQVDAHNEKMIENVCINIRTFYEVDSNNKEIKSSENNNKKKMNRVLKLAKNAKVMIIKNICVRDGLANGVTGRIVDYIENTNSQVTHIKIKCDSTKVGRLHRISCPNCQGQDTICVIRENDTIDQQDNDFRSKKGTKQFPLRLSWAMTIHKAQGITVDQVAISTKDMFGTGMGYTALSRVRTVEGLFLIDLHVNKFYCNENIDRVLSQMKQIKRKQLIFQNSSNYLNILFHNIEGLKCNFNALKNHHLTQHADLICLAETWLNDKIKKTNFEMNGYQLIHKSRSSSFSNNHKFHCQKRGGIALYYRDDISLQEIHSCEHLNLEHITFELLKEKLIVINCYRSPQQSKTEFLTNLTKHLKEIGIEKHIFLIGDLNENSLSDKSKPIETKLKSLGFINIYKNLPTTNSLTSLYCLYCNFTLTQDHHKDIGATYYSFHDTLMFSIKNECQINNSNHEIEYDYVENMEVDDTIPTRLPIVDIQKKSYKRKNQFNDDSSNKIFKKTTISTTTVEITDAMKEKQIIFLQNLNDISEKSIVEKSSITLTLDEQLSIIGLKKFKILGDGNCFFRAISHQLQCGA</sequence>
<dbReference type="InterPro" id="IPR027417">
    <property type="entry name" value="P-loop_NTPase"/>
</dbReference>
<dbReference type="EMBL" id="CAJNRF010013749">
    <property type="protein sequence ID" value="CAF2151893.1"/>
    <property type="molecule type" value="Genomic_DNA"/>
</dbReference>
<evidence type="ECO:0000256" key="1">
    <source>
        <dbReference type="RuleBase" id="RU363044"/>
    </source>
</evidence>
<dbReference type="CDD" id="cd18809">
    <property type="entry name" value="SF1_C_RecD"/>
    <property type="match status" value="1"/>
</dbReference>
<protein>
    <recommendedName>
        <fullName evidence="1">ATP-dependent DNA helicase</fullName>
        <ecNumber evidence="1">5.6.2.3</ecNumber>
    </recommendedName>
</protein>
<dbReference type="InterPro" id="IPR003323">
    <property type="entry name" value="OTU_dom"/>
</dbReference>
<name>A0A819Y221_9BILA</name>
<dbReference type="Gene3D" id="3.90.70.80">
    <property type="match status" value="1"/>
</dbReference>
<dbReference type="PANTHER" id="PTHR47642:SF5">
    <property type="entry name" value="ATP-DEPENDENT DNA HELICASE"/>
    <property type="match status" value="1"/>
</dbReference>
<dbReference type="GO" id="GO:0005524">
    <property type="term" value="F:ATP binding"/>
    <property type="evidence" value="ECO:0007669"/>
    <property type="project" value="UniProtKB-KW"/>
</dbReference>
<dbReference type="Proteomes" id="UP000663856">
    <property type="component" value="Unassembled WGS sequence"/>
</dbReference>
<dbReference type="EMBL" id="CAJOBG010005423">
    <property type="protein sequence ID" value="CAF4152293.1"/>
    <property type="molecule type" value="Genomic_DNA"/>
</dbReference>
<dbReference type="Pfam" id="PF05970">
    <property type="entry name" value="PIF1"/>
    <property type="match status" value="1"/>
</dbReference>
<dbReference type="InterPro" id="IPR025476">
    <property type="entry name" value="Helitron_helicase-like"/>
</dbReference>
<dbReference type="InterPro" id="IPR005135">
    <property type="entry name" value="Endo/exonuclease/phosphatase"/>
</dbReference>
<dbReference type="Pfam" id="PF14214">
    <property type="entry name" value="Helitron_like_N"/>
    <property type="match status" value="1"/>
</dbReference>
<proteinExistence type="inferred from homology"/>
<comment type="cofactor">
    <cofactor evidence="1">
        <name>Mg(2+)</name>
        <dbReference type="ChEBI" id="CHEBI:18420"/>
    </cofactor>
</comment>
<keyword evidence="1" id="KW-0234">DNA repair</keyword>
<dbReference type="GO" id="GO:0043139">
    <property type="term" value="F:5'-3' DNA helicase activity"/>
    <property type="evidence" value="ECO:0007669"/>
    <property type="project" value="UniProtKB-EC"/>
</dbReference>
<dbReference type="GO" id="GO:0006310">
    <property type="term" value="P:DNA recombination"/>
    <property type="evidence" value="ECO:0007669"/>
    <property type="project" value="UniProtKB-KW"/>
</dbReference>
<dbReference type="SUPFAM" id="SSF52540">
    <property type="entry name" value="P-loop containing nucleoside triphosphate hydrolases"/>
    <property type="match status" value="2"/>
</dbReference>
<dbReference type="EC" id="5.6.2.3" evidence="1"/>
<keyword evidence="1" id="KW-0378">Hydrolase</keyword>
<comment type="similarity">
    <text evidence="1">Belongs to the helicase family.</text>
</comment>
<dbReference type="GO" id="GO:0000723">
    <property type="term" value="P:telomere maintenance"/>
    <property type="evidence" value="ECO:0007669"/>
    <property type="project" value="InterPro"/>
</dbReference>
<dbReference type="InterPro" id="IPR051055">
    <property type="entry name" value="PIF1_helicase"/>
</dbReference>
<gene>
    <name evidence="4" type="ORF">OVN521_LOCUS23664</name>
    <name evidence="3" type="ORF">WKI299_LOCUS30480</name>
</gene>
<dbReference type="Gene3D" id="3.40.50.300">
    <property type="entry name" value="P-loop containing nucleotide triphosphate hydrolases"/>
    <property type="match status" value="2"/>
</dbReference>
<keyword evidence="1" id="KW-0067">ATP-binding</keyword>
<dbReference type="Pfam" id="PF03372">
    <property type="entry name" value="Exo_endo_phos"/>
    <property type="match status" value="1"/>
</dbReference>
<keyword evidence="5" id="KW-1185">Reference proteome</keyword>
<feature type="domain" description="OTU" evidence="2">
    <location>
        <begin position="2229"/>
        <end position="2253"/>
    </location>
</feature>
<comment type="caution">
    <text evidence="4">The sequence shown here is derived from an EMBL/GenBank/DDBJ whole genome shotgun (WGS) entry which is preliminary data.</text>
</comment>
<evidence type="ECO:0000313" key="4">
    <source>
        <dbReference type="EMBL" id="CAF4152293.1"/>
    </source>
</evidence>
<dbReference type="Proteomes" id="UP000663866">
    <property type="component" value="Unassembled WGS sequence"/>
</dbReference>
<dbReference type="PANTHER" id="PTHR47642">
    <property type="entry name" value="ATP-DEPENDENT DNA HELICASE"/>
    <property type="match status" value="1"/>
</dbReference>
<dbReference type="InterPro" id="IPR046700">
    <property type="entry name" value="DUF6570"/>
</dbReference>
<keyword evidence="1" id="KW-0347">Helicase</keyword>
<keyword evidence="1" id="KW-0233">DNA recombination</keyword>
<evidence type="ECO:0000313" key="5">
    <source>
        <dbReference type="Proteomes" id="UP000663866"/>
    </source>
</evidence>
<comment type="catalytic activity">
    <reaction evidence="1">
        <text>ATP + H2O = ADP + phosphate + H(+)</text>
        <dbReference type="Rhea" id="RHEA:13065"/>
        <dbReference type="ChEBI" id="CHEBI:15377"/>
        <dbReference type="ChEBI" id="CHEBI:15378"/>
        <dbReference type="ChEBI" id="CHEBI:30616"/>
        <dbReference type="ChEBI" id="CHEBI:43474"/>
        <dbReference type="ChEBI" id="CHEBI:456216"/>
        <dbReference type="EC" id="5.6.2.3"/>
    </reaction>
</comment>
<dbReference type="GO" id="GO:0016787">
    <property type="term" value="F:hydrolase activity"/>
    <property type="evidence" value="ECO:0007669"/>
    <property type="project" value="UniProtKB-KW"/>
</dbReference>
<dbReference type="SUPFAM" id="SSF56219">
    <property type="entry name" value="DNase I-like"/>
    <property type="match status" value="1"/>
</dbReference>
<evidence type="ECO:0000259" key="2">
    <source>
        <dbReference type="PROSITE" id="PS50802"/>
    </source>
</evidence>
<dbReference type="InterPro" id="IPR010285">
    <property type="entry name" value="DNA_helicase_pif1-like_DEAD"/>
</dbReference>
<keyword evidence="1" id="KW-0227">DNA damage</keyword>
<dbReference type="Pfam" id="PF20209">
    <property type="entry name" value="DUF6570"/>
    <property type="match status" value="1"/>
</dbReference>
<keyword evidence="1" id="KW-0547">Nucleotide-binding</keyword>
<dbReference type="GO" id="GO:0006281">
    <property type="term" value="P:DNA repair"/>
    <property type="evidence" value="ECO:0007669"/>
    <property type="project" value="UniProtKB-KW"/>
</dbReference>
<dbReference type="InterPro" id="IPR036691">
    <property type="entry name" value="Endo/exonu/phosph_ase_sf"/>
</dbReference>
<reference evidence="4" key="1">
    <citation type="submission" date="2021-02" db="EMBL/GenBank/DDBJ databases">
        <authorList>
            <person name="Nowell W R."/>
        </authorList>
    </citation>
    <scope>NUCLEOTIDE SEQUENCE</scope>
</reference>
<organism evidence="4 5">
    <name type="scientific">Rotaria magnacalcarata</name>
    <dbReference type="NCBI Taxonomy" id="392030"/>
    <lineage>
        <taxon>Eukaryota</taxon>
        <taxon>Metazoa</taxon>
        <taxon>Spiralia</taxon>
        <taxon>Gnathifera</taxon>
        <taxon>Rotifera</taxon>
        <taxon>Eurotatoria</taxon>
        <taxon>Bdelloidea</taxon>
        <taxon>Philodinida</taxon>
        <taxon>Philodinidae</taxon>
        <taxon>Rotaria</taxon>
    </lineage>
</organism>